<feature type="transmembrane region" description="Helical" evidence="18">
    <location>
        <begin position="601"/>
        <end position="624"/>
    </location>
</feature>
<evidence type="ECO:0000259" key="20">
    <source>
        <dbReference type="Pfam" id="PF02932"/>
    </source>
</evidence>
<evidence type="ECO:0000256" key="8">
    <source>
        <dbReference type="ARBA" id="ARBA00023136"/>
    </source>
</evidence>
<dbReference type="InterPro" id="IPR006202">
    <property type="entry name" value="Neur_chan_lig-bd"/>
</dbReference>
<dbReference type="SUPFAM" id="SSF63712">
    <property type="entry name" value="Nicotinic receptor ligand binding domain-like"/>
    <property type="match status" value="1"/>
</dbReference>
<dbReference type="FunFam" id="1.20.58.390:FF:000043">
    <property type="entry name" value="AcetylCholine Receptor"/>
    <property type="match status" value="1"/>
</dbReference>
<dbReference type="HOGENOM" id="CLU_018074_0_3_1"/>
<dbReference type="InParanoid" id="E3MAT8"/>
<dbReference type="CDD" id="cd19051">
    <property type="entry name" value="LGIC_TM_cation"/>
    <property type="match status" value="1"/>
</dbReference>
<keyword evidence="12" id="KW-0628">Postsynaptic cell membrane</keyword>
<reference evidence="21" key="1">
    <citation type="submission" date="2007-07" db="EMBL/GenBank/DDBJ databases">
        <title>PCAP assembly of the Caenorhabditis remanei genome.</title>
        <authorList>
            <consortium name="The Caenorhabditis remanei Sequencing Consortium"/>
            <person name="Wilson R.K."/>
        </authorList>
    </citation>
    <scope>NUCLEOTIDE SEQUENCE [LARGE SCALE GENOMIC DNA]</scope>
    <source>
        <strain evidence="21">PB4641</strain>
    </source>
</reference>
<feature type="chain" id="PRO_5022251538" description="Ligand-gated ion channel 4" evidence="18">
    <location>
        <begin position="26"/>
        <end position="637"/>
    </location>
</feature>
<dbReference type="InterPro" id="IPR036734">
    <property type="entry name" value="Neur_chan_lig-bd_sf"/>
</dbReference>
<dbReference type="InterPro" id="IPR006201">
    <property type="entry name" value="Neur_channel"/>
</dbReference>
<evidence type="ECO:0000256" key="15">
    <source>
        <dbReference type="ARBA" id="ARBA00034104"/>
    </source>
</evidence>
<evidence type="ECO:0000256" key="10">
    <source>
        <dbReference type="ARBA" id="ARBA00023170"/>
    </source>
</evidence>
<dbReference type="PRINTS" id="PR00254">
    <property type="entry name" value="NICOTINICR"/>
</dbReference>
<dbReference type="FunFam" id="2.70.170.10:FF:000061">
    <property type="entry name" value="Ligand-gated ion channel 4"/>
    <property type="match status" value="1"/>
</dbReference>
<evidence type="ECO:0000256" key="13">
    <source>
        <dbReference type="ARBA" id="ARBA00023286"/>
    </source>
</evidence>
<keyword evidence="7 18" id="KW-0406">Ion transport</keyword>
<dbReference type="PANTHER" id="PTHR18945">
    <property type="entry name" value="NEUROTRANSMITTER GATED ION CHANNEL"/>
    <property type="match status" value="1"/>
</dbReference>
<feature type="domain" description="Neurotransmitter-gated ion-channel transmembrane" evidence="20">
    <location>
        <begin position="331"/>
        <end position="613"/>
    </location>
</feature>
<dbReference type="OMA" id="IVIRIHM"/>
<evidence type="ECO:0000256" key="2">
    <source>
        <dbReference type="ARBA" id="ARBA00022475"/>
    </source>
</evidence>
<evidence type="ECO:0000256" key="6">
    <source>
        <dbReference type="ARBA" id="ARBA00023018"/>
    </source>
</evidence>
<keyword evidence="2" id="KW-1003">Cell membrane</keyword>
<dbReference type="InterPro" id="IPR018000">
    <property type="entry name" value="Neurotransmitter_ion_chnl_CS"/>
</dbReference>
<dbReference type="eggNOG" id="KOG3645">
    <property type="taxonomic scope" value="Eukaryota"/>
</dbReference>
<evidence type="ECO:0000256" key="12">
    <source>
        <dbReference type="ARBA" id="ARBA00023257"/>
    </source>
</evidence>
<evidence type="ECO:0000256" key="11">
    <source>
        <dbReference type="ARBA" id="ARBA00023180"/>
    </source>
</evidence>
<dbReference type="InterPro" id="IPR006029">
    <property type="entry name" value="Neurotrans-gated_channel_TM"/>
</dbReference>
<name>E3MAT8_CAERE</name>
<dbReference type="PRINTS" id="PR00252">
    <property type="entry name" value="NRIONCHANNEL"/>
</dbReference>
<evidence type="ECO:0000313" key="21">
    <source>
        <dbReference type="EMBL" id="EFO97279.1"/>
    </source>
</evidence>
<comment type="similarity">
    <text evidence="16 18">Belongs to the ligand-gated ion channel (TC 1.A.9) family.</text>
</comment>
<keyword evidence="6" id="KW-0770">Synapse</keyword>
<dbReference type="NCBIfam" id="TIGR00860">
    <property type="entry name" value="LIC"/>
    <property type="match status" value="1"/>
</dbReference>
<keyword evidence="4 18" id="KW-0732">Signal</keyword>
<keyword evidence="10" id="KW-0675">Receptor</keyword>
<keyword evidence="22" id="KW-1185">Reference proteome</keyword>
<comment type="subcellular location">
    <subcellularLocation>
        <location evidence="15">Postsynaptic cell membrane</location>
        <topology evidence="15">Multi-pass membrane protein</topology>
    </subcellularLocation>
</comment>
<keyword evidence="1 18" id="KW-0813">Transport</keyword>
<feature type="transmembrane region" description="Helical" evidence="18">
    <location>
        <begin position="388"/>
        <end position="410"/>
    </location>
</feature>
<dbReference type="CDD" id="cd18997">
    <property type="entry name" value="LGIC_ECD_nAChR"/>
    <property type="match status" value="1"/>
</dbReference>
<dbReference type="Gene3D" id="2.70.170.10">
    <property type="entry name" value="Neurotransmitter-gated ion-channel ligand-binding domain"/>
    <property type="match status" value="1"/>
</dbReference>
<dbReference type="InterPro" id="IPR036719">
    <property type="entry name" value="Neuro-gated_channel_TM_sf"/>
</dbReference>
<evidence type="ECO:0000256" key="5">
    <source>
        <dbReference type="ARBA" id="ARBA00022989"/>
    </source>
</evidence>
<evidence type="ECO:0000256" key="18">
    <source>
        <dbReference type="RuleBase" id="RU000687"/>
    </source>
</evidence>
<sequence length="637" mass="72733">MVICYSCPTFCILLIIELVPCGIVGMENVENRVLFSLLDSRQTNDTDGKEEHFEIAEAKLTVPNEEASLGTISKLSALSSQQEHVPAVVPMLNFDPNRLEKALRTKGSIDGTEEALYRSLLDHTIYEKDVRPCIHHSQPTNVTFGFLLNQIVEMDERNQALTTRSWLNINWMDPRLSWNETLWSDIKAIYIPHARIWKPDIILVNNAIREYYASLVSTDVMVTSDGNVTWLFSALFRSSCPIRVRYYPFDDQQCDLKFASWSHDITEINLGLNTDKGDLSSYMNNSEFDLVDMTAVREVVRFPSDTNSDWPTIVIRIHMHRRPLFYVFNHIVPCVLISSMAVLGFLMPPETGEKINMIITTLLSMGVYLQSITESIPPTSEGVPLIGMYYVSSLLMVCLATCVNVITLNMHRNGAANQGRHVPAWMQKWILGYLATFMRMSIREPDSIALLKASQSKKSTIRRSSILRDLKRVKNMSNVRAKSKEQNANRECECMDPLVHIYAESIMSSLVADSKPMNGSTIREDFASESTFLGRVVSDGIMPRISASSNSVLTEFETRFRRILKRVYRSLQQHEIREEILDERSRIQWQWQQLASVVDRLLLCLFCTATLFTIICLLIVPVAYRDNDSIMSILNFF</sequence>
<protein>
    <recommendedName>
        <fullName evidence="17">Ligand-gated ion channel 4</fullName>
    </recommendedName>
</protein>
<organism evidence="22">
    <name type="scientific">Caenorhabditis remanei</name>
    <name type="common">Caenorhabditis vulgaris</name>
    <dbReference type="NCBI Taxonomy" id="31234"/>
    <lineage>
        <taxon>Eukaryota</taxon>
        <taxon>Metazoa</taxon>
        <taxon>Ecdysozoa</taxon>
        <taxon>Nematoda</taxon>
        <taxon>Chromadorea</taxon>
        <taxon>Rhabditida</taxon>
        <taxon>Rhabditina</taxon>
        <taxon>Rhabditomorpha</taxon>
        <taxon>Rhabditoidea</taxon>
        <taxon>Rhabditidae</taxon>
        <taxon>Peloderinae</taxon>
        <taxon>Caenorhabditis</taxon>
    </lineage>
</organism>
<keyword evidence="11" id="KW-0325">Glycoprotein</keyword>
<feature type="transmembrane region" description="Helical" evidence="18">
    <location>
        <begin position="324"/>
        <end position="346"/>
    </location>
</feature>
<dbReference type="GO" id="GO:0045211">
    <property type="term" value="C:postsynaptic membrane"/>
    <property type="evidence" value="ECO:0007669"/>
    <property type="project" value="UniProtKB-SubCell"/>
</dbReference>
<gene>
    <name evidence="21" type="primary">Cre-lgc-4</name>
    <name evidence="21" type="ORF">CRE_16751</name>
</gene>
<evidence type="ECO:0000256" key="3">
    <source>
        <dbReference type="ARBA" id="ARBA00022692"/>
    </source>
</evidence>
<dbReference type="Gene3D" id="1.20.58.390">
    <property type="entry name" value="Neurotransmitter-gated ion-channel transmembrane domain"/>
    <property type="match status" value="1"/>
</dbReference>
<evidence type="ECO:0000256" key="9">
    <source>
        <dbReference type="ARBA" id="ARBA00023157"/>
    </source>
</evidence>
<dbReference type="KEGG" id="crq:GCK72_023267"/>
<dbReference type="AlphaFoldDB" id="E3MAT8"/>
<dbReference type="EMBL" id="DS268432">
    <property type="protein sequence ID" value="EFO97279.1"/>
    <property type="molecule type" value="Genomic_DNA"/>
</dbReference>
<evidence type="ECO:0000256" key="1">
    <source>
        <dbReference type="ARBA" id="ARBA00022448"/>
    </source>
</evidence>
<comment type="caution">
    <text evidence="18">Lacks conserved residue(s) required for the propagation of feature annotation.</text>
</comment>
<dbReference type="RefSeq" id="XP_003106673.2">
    <property type="nucleotide sequence ID" value="XM_003106625.2"/>
</dbReference>
<dbReference type="GO" id="GO:0004888">
    <property type="term" value="F:transmembrane signaling receptor activity"/>
    <property type="evidence" value="ECO:0007669"/>
    <property type="project" value="InterPro"/>
</dbReference>
<evidence type="ECO:0000256" key="17">
    <source>
        <dbReference type="ARBA" id="ARBA00070708"/>
    </source>
</evidence>
<dbReference type="InterPro" id="IPR038050">
    <property type="entry name" value="Neuro_actylchol_rec"/>
</dbReference>
<proteinExistence type="inferred from homology"/>
<keyword evidence="3 18" id="KW-0812">Transmembrane</keyword>
<evidence type="ECO:0000313" key="22">
    <source>
        <dbReference type="Proteomes" id="UP000008281"/>
    </source>
</evidence>
<dbReference type="OrthoDB" id="5975154at2759"/>
<keyword evidence="5 18" id="KW-1133">Transmembrane helix</keyword>
<evidence type="ECO:0000256" key="16">
    <source>
        <dbReference type="ARBA" id="ARBA00061606"/>
    </source>
</evidence>
<keyword evidence="13" id="KW-1071">Ligand-gated ion channel</keyword>
<dbReference type="FunCoup" id="E3MAT8">
    <property type="interactions" value="67"/>
</dbReference>
<dbReference type="CTD" id="9809034"/>
<keyword evidence="8 18" id="KW-0472">Membrane</keyword>
<dbReference type="Pfam" id="PF02932">
    <property type="entry name" value="Neur_chan_memb"/>
    <property type="match status" value="1"/>
</dbReference>
<dbReference type="GO" id="GO:0022848">
    <property type="term" value="F:acetylcholine-gated monoatomic cation-selective channel activity"/>
    <property type="evidence" value="ECO:0007669"/>
    <property type="project" value="InterPro"/>
</dbReference>
<evidence type="ECO:0000256" key="4">
    <source>
        <dbReference type="ARBA" id="ARBA00022729"/>
    </source>
</evidence>
<keyword evidence="14 18" id="KW-0407">Ion channel</keyword>
<evidence type="ECO:0000259" key="19">
    <source>
        <dbReference type="Pfam" id="PF02931"/>
    </source>
</evidence>
<dbReference type="InterPro" id="IPR002394">
    <property type="entry name" value="Nicotinic_acetylcholine_rcpt"/>
</dbReference>
<dbReference type="Proteomes" id="UP000008281">
    <property type="component" value="Unassembled WGS sequence"/>
</dbReference>
<dbReference type="PROSITE" id="PS00236">
    <property type="entry name" value="NEUROTR_ION_CHANNEL"/>
    <property type="match status" value="1"/>
</dbReference>
<accession>E3MAT8</accession>
<dbReference type="GeneID" id="9809034"/>
<evidence type="ECO:0000256" key="7">
    <source>
        <dbReference type="ARBA" id="ARBA00023065"/>
    </source>
</evidence>
<feature type="signal peptide" evidence="18">
    <location>
        <begin position="1"/>
        <end position="25"/>
    </location>
</feature>
<dbReference type="Pfam" id="PF02931">
    <property type="entry name" value="Neur_chan_LBD"/>
    <property type="match status" value="1"/>
</dbReference>
<feature type="domain" description="Neurotransmitter-gated ion-channel ligand-binding" evidence="19">
    <location>
        <begin position="113"/>
        <end position="323"/>
    </location>
</feature>
<dbReference type="STRING" id="31234.E3MAT8"/>
<keyword evidence="9" id="KW-1015">Disulfide bond</keyword>
<dbReference type="SUPFAM" id="SSF90112">
    <property type="entry name" value="Neurotransmitter-gated ion-channel transmembrane pore"/>
    <property type="match status" value="1"/>
</dbReference>
<evidence type="ECO:0000256" key="14">
    <source>
        <dbReference type="ARBA" id="ARBA00023303"/>
    </source>
</evidence>